<dbReference type="RefSeq" id="WP_167082279.1">
    <property type="nucleotide sequence ID" value="NZ_BAAADC010000001.1"/>
</dbReference>
<feature type="domain" description="SecDF P1 head subdomain" evidence="2">
    <location>
        <begin position="52"/>
        <end position="148"/>
    </location>
</feature>
<comment type="caution">
    <text evidence="3">The sequence shown here is derived from an EMBL/GenBank/DDBJ whole genome shotgun (WGS) entry which is preliminary data.</text>
</comment>
<reference evidence="3 4" key="1">
    <citation type="submission" date="2020-03" db="EMBL/GenBank/DDBJ databases">
        <title>Genomic Encyclopedia of Type Strains, Phase IV (KMG-IV): sequencing the most valuable type-strain genomes for metagenomic binning, comparative biology and taxonomic classification.</title>
        <authorList>
            <person name="Goeker M."/>
        </authorList>
    </citation>
    <scope>NUCLEOTIDE SEQUENCE [LARGE SCALE GENOMIC DNA]</scope>
    <source>
        <strain evidence="3 4">DSM 19867</strain>
    </source>
</reference>
<evidence type="ECO:0000313" key="3">
    <source>
        <dbReference type="EMBL" id="NIK88114.1"/>
    </source>
</evidence>
<dbReference type="EMBL" id="JAASRM010000001">
    <property type="protein sequence ID" value="NIK88114.1"/>
    <property type="molecule type" value="Genomic_DNA"/>
</dbReference>
<dbReference type="Proteomes" id="UP000570514">
    <property type="component" value="Unassembled WGS sequence"/>
</dbReference>
<dbReference type="Gene3D" id="3.30.1360.200">
    <property type="match status" value="1"/>
</dbReference>
<evidence type="ECO:0000313" key="4">
    <source>
        <dbReference type="Proteomes" id="UP000570514"/>
    </source>
</evidence>
<proteinExistence type="predicted"/>
<feature type="signal peptide" evidence="1">
    <location>
        <begin position="1"/>
        <end position="27"/>
    </location>
</feature>
<protein>
    <submittedName>
        <fullName evidence="3">Preprotein translocase subunit SecD</fullName>
    </submittedName>
</protein>
<sequence>MFRFFLQRAFFAALLLCVFGLPNSASAAPACPRMEFVVVDDHGPRTMSGPDGKLLHLDAAPLLTSADFTGANVSPTEGQIVLNINLDRDGAQRIQQFSKSHVGATLAFIADGEVLNAARILDPITFDGFLVGPLEQAKADGLAKQINQAAADHACHAAR</sequence>
<feature type="chain" id="PRO_5032916715" evidence="1">
    <location>
        <begin position="28"/>
        <end position="159"/>
    </location>
</feature>
<dbReference type="InterPro" id="IPR054384">
    <property type="entry name" value="SecDF_P1_head"/>
</dbReference>
<gene>
    <name evidence="3" type="ORF">FHS83_001432</name>
</gene>
<name>A0A846MX39_9PROT</name>
<evidence type="ECO:0000256" key="1">
    <source>
        <dbReference type="SAM" id="SignalP"/>
    </source>
</evidence>
<organism evidence="3 4">
    <name type="scientific">Rhizomicrobium palustre</name>
    <dbReference type="NCBI Taxonomy" id="189966"/>
    <lineage>
        <taxon>Bacteria</taxon>
        <taxon>Pseudomonadati</taxon>
        <taxon>Pseudomonadota</taxon>
        <taxon>Alphaproteobacteria</taxon>
        <taxon>Micropepsales</taxon>
        <taxon>Micropepsaceae</taxon>
        <taxon>Rhizomicrobium</taxon>
    </lineage>
</organism>
<keyword evidence="1" id="KW-0732">Signal</keyword>
<accession>A0A846MX39</accession>
<keyword evidence="4" id="KW-1185">Reference proteome</keyword>
<dbReference type="Pfam" id="PF22599">
    <property type="entry name" value="SecDF_P1_head"/>
    <property type="match status" value="1"/>
</dbReference>
<dbReference type="AlphaFoldDB" id="A0A846MX39"/>
<evidence type="ECO:0000259" key="2">
    <source>
        <dbReference type="Pfam" id="PF22599"/>
    </source>
</evidence>